<feature type="chain" id="PRO_5013062582" evidence="1">
    <location>
        <begin position="16"/>
        <end position="41"/>
    </location>
</feature>
<keyword evidence="1" id="KW-0732">Signal</keyword>
<accession>A0A0E9TXA8</accession>
<reference evidence="2" key="1">
    <citation type="submission" date="2014-11" db="EMBL/GenBank/DDBJ databases">
        <authorList>
            <person name="Amaro Gonzalez C."/>
        </authorList>
    </citation>
    <scope>NUCLEOTIDE SEQUENCE</scope>
</reference>
<dbReference type="AlphaFoldDB" id="A0A0E9TXA8"/>
<evidence type="ECO:0000313" key="2">
    <source>
        <dbReference type="EMBL" id="JAH58191.1"/>
    </source>
</evidence>
<organism evidence="2">
    <name type="scientific">Anguilla anguilla</name>
    <name type="common">European freshwater eel</name>
    <name type="synonym">Muraena anguilla</name>
    <dbReference type="NCBI Taxonomy" id="7936"/>
    <lineage>
        <taxon>Eukaryota</taxon>
        <taxon>Metazoa</taxon>
        <taxon>Chordata</taxon>
        <taxon>Craniata</taxon>
        <taxon>Vertebrata</taxon>
        <taxon>Euteleostomi</taxon>
        <taxon>Actinopterygii</taxon>
        <taxon>Neopterygii</taxon>
        <taxon>Teleostei</taxon>
        <taxon>Anguilliformes</taxon>
        <taxon>Anguillidae</taxon>
        <taxon>Anguilla</taxon>
    </lineage>
</organism>
<dbReference type="EMBL" id="GBXM01050386">
    <property type="protein sequence ID" value="JAH58191.1"/>
    <property type="molecule type" value="Transcribed_RNA"/>
</dbReference>
<name>A0A0E9TXA8_ANGAN</name>
<feature type="signal peptide" evidence="1">
    <location>
        <begin position="1"/>
        <end position="15"/>
    </location>
</feature>
<sequence length="41" mass="4681">MGLYFTCMLLTVTSPLIQLKSYCLSPRRLGNCNTRPLCKLM</sequence>
<protein>
    <submittedName>
        <fullName evidence="2">Uncharacterized protein</fullName>
    </submittedName>
</protein>
<evidence type="ECO:0000256" key="1">
    <source>
        <dbReference type="SAM" id="SignalP"/>
    </source>
</evidence>
<proteinExistence type="predicted"/>
<reference evidence="2" key="2">
    <citation type="journal article" date="2015" name="Fish Shellfish Immunol.">
        <title>Early steps in the European eel (Anguilla anguilla)-Vibrio vulnificus interaction in the gills: Role of the RtxA13 toxin.</title>
        <authorList>
            <person name="Callol A."/>
            <person name="Pajuelo D."/>
            <person name="Ebbesson L."/>
            <person name="Teles M."/>
            <person name="MacKenzie S."/>
            <person name="Amaro C."/>
        </authorList>
    </citation>
    <scope>NUCLEOTIDE SEQUENCE</scope>
</reference>